<dbReference type="InterPro" id="IPR002491">
    <property type="entry name" value="ABC_transptr_periplasmic_BD"/>
</dbReference>
<dbReference type="Pfam" id="PF01497">
    <property type="entry name" value="Peripla_BP_2"/>
    <property type="match status" value="1"/>
</dbReference>
<dbReference type="AlphaFoldDB" id="A0A0W8FCV9"/>
<dbReference type="PANTHER" id="PTHR30535">
    <property type="entry name" value="VITAMIN B12-BINDING PROTEIN"/>
    <property type="match status" value="1"/>
</dbReference>
<dbReference type="SUPFAM" id="SSF53807">
    <property type="entry name" value="Helical backbone' metal receptor"/>
    <property type="match status" value="1"/>
</dbReference>
<reference evidence="3" key="1">
    <citation type="journal article" date="2015" name="Proc. Natl. Acad. Sci. U.S.A.">
        <title>Networks of energetic and metabolic interactions define dynamics in microbial communities.</title>
        <authorList>
            <person name="Embree M."/>
            <person name="Liu J.K."/>
            <person name="Al-Bassam M.M."/>
            <person name="Zengler K."/>
        </authorList>
    </citation>
    <scope>NUCLEOTIDE SEQUENCE</scope>
</reference>
<dbReference type="InterPro" id="IPR050902">
    <property type="entry name" value="ABC_Transporter_SBP"/>
</dbReference>
<feature type="domain" description="Fe/B12 periplasmic-binding" evidence="2">
    <location>
        <begin position="51"/>
        <end position="314"/>
    </location>
</feature>
<accession>A0A0W8FCV9</accession>
<name>A0A0W8FCV9_9ZZZZ</name>
<dbReference type="PANTHER" id="PTHR30535:SF34">
    <property type="entry name" value="MOLYBDATE-BINDING PROTEIN MOLA"/>
    <property type="match status" value="1"/>
</dbReference>
<evidence type="ECO:0000256" key="1">
    <source>
        <dbReference type="ARBA" id="ARBA00022729"/>
    </source>
</evidence>
<evidence type="ECO:0000313" key="3">
    <source>
        <dbReference type="EMBL" id="KUG18641.1"/>
    </source>
</evidence>
<protein>
    <submittedName>
        <fullName evidence="3">Periplasmic binding protein</fullName>
    </submittedName>
</protein>
<evidence type="ECO:0000259" key="2">
    <source>
        <dbReference type="PROSITE" id="PS50983"/>
    </source>
</evidence>
<proteinExistence type="predicted"/>
<sequence>MNGKLLGGALLALILFCLLGACVGTGEGTDDIITIVDGTGKSANISLPVERIVSITSRASEIISVLGSEDRIVGRDSYSFFPSSLKDVPVVAESSYSPNIELIHKIDPDLVIADSMLSEDDRKKIEAAGIPVIVETALDSTTIEAFVSHLGILLDKEEQAQELINFIKKYQDIIKERTEDLKSEDKPAVYIEIGYPYSTMASATTFHNLTIAAGGINIAADQPIKYPIMDPEWIVERDPDIIFSYATNTAEENLTDKMKEIHDEILSRPELSDVKAVKEGRVYVLGNPVAWGIRSIVGELWLAKWLHPDLFEDIDPETVDRELLDEFFGEDLTEKCVYP</sequence>
<keyword evidence="1" id="KW-0732">Signal</keyword>
<gene>
    <name evidence="3" type="ORF">ASZ90_011663</name>
</gene>
<dbReference type="Gene3D" id="3.40.50.1980">
    <property type="entry name" value="Nitrogenase molybdenum iron protein domain"/>
    <property type="match status" value="2"/>
</dbReference>
<dbReference type="EMBL" id="LNQE01001370">
    <property type="protein sequence ID" value="KUG18641.1"/>
    <property type="molecule type" value="Genomic_DNA"/>
</dbReference>
<organism evidence="3">
    <name type="scientific">hydrocarbon metagenome</name>
    <dbReference type="NCBI Taxonomy" id="938273"/>
    <lineage>
        <taxon>unclassified sequences</taxon>
        <taxon>metagenomes</taxon>
        <taxon>ecological metagenomes</taxon>
    </lineage>
</organism>
<dbReference type="PROSITE" id="PS50983">
    <property type="entry name" value="FE_B12_PBP"/>
    <property type="match status" value="1"/>
</dbReference>
<dbReference type="InterPro" id="IPR054828">
    <property type="entry name" value="Vit_B12_bind_prot"/>
</dbReference>
<dbReference type="PROSITE" id="PS51257">
    <property type="entry name" value="PROKAR_LIPOPROTEIN"/>
    <property type="match status" value="1"/>
</dbReference>
<comment type="caution">
    <text evidence="3">The sequence shown here is derived from an EMBL/GenBank/DDBJ whole genome shotgun (WGS) entry which is preliminary data.</text>
</comment>
<dbReference type="NCBIfam" id="NF038402">
    <property type="entry name" value="TroA_like"/>
    <property type="match status" value="1"/>
</dbReference>